<keyword evidence="2" id="KW-1185">Reference proteome</keyword>
<protein>
    <submittedName>
        <fullName evidence="1">Uncharacterized protein</fullName>
    </submittedName>
</protein>
<gene>
    <name evidence="1" type="ORF">HPB51_028425</name>
</gene>
<evidence type="ECO:0000313" key="1">
    <source>
        <dbReference type="EMBL" id="KAH7948646.1"/>
    </source>
</evidence>
<accession>A0A9J6CXJ6</accession>
<evidence type="ECO:0000313" key="2">
    <source>
        <dbReference type="Proteomes" id="UP000821866"/>
    </source>
</evidence>
<sequence>MGTDQPAAGSDEPRGPVRHCRRSGRLQYGSTCGLTCCYTSDCMLMRNGEYTCQQLATSHDRAKVTVHLRAMDQPAAAGGITKGDVRYSKWRQHLPGPHRYVRGVNQAVLLFNHKYLHGIFVAQVNLSTRRTAMLTYHPLKDSLQNALCSHLLNDDLGTPCDACWSFGDAPSLRTNGAFPAVCWVEASDAAMDAAVNAAPPCILQVLAAARSCKLCGAVPMWLFVSATTYQPSYLAREHTVWF</sequence>
<name>A0A9J6CXJ6_RHIMP</name>
<proteinExistence type="predicted"/>
<reference evidence="1" key="2">
    <citation type="submission" date="2021-09" db="EMBL/GenBank/DDBJ databases">
        <authorList>
            <person name="Jia N."/>
            <person name="Wang J."/>
            <person name="Shi W."/>
            <person name="Du L."/>
            <person name="Sun Y."/>
            <person name="Zhan W."/>
            <person name="Jiang J."/>
            <person name="Wang Q."/>
            <person name="Zhang B."/>
            <person name="Ji P."/>
            <person name="Sakyi L.B."/>
            <person name="Cui X."/>
            <person name="Yuan T."/>
            <person name="Jiang B."/>
            <person name="Yang W."/>
            <person name="Lam T.T.-Y."/>
            <person name="Chang Q."/>
            <person name="Ding S."/>
            <person name="Wang X."/>
            <person name="Zhu J."/>
            <person name="Ruan X."/>
            <person name="Zhao L."/>
            <person name="Wei J."/>
            <person name="Que T."/>
            <person name="Du C."/>
            <person name="Cheng J."/>
            <person name="Dai P."/>
            <person name="Han X."/>
            <person name="Huang E."/>
            <person name="Gao Y."/>
            <person name="Liu J."/>
            <person name="Shao H."/>
            <person name="Ye R."/>
            <person name="Li L."/>
            <person name="Wei W."/>
            <person name="Wang X."/>
            <person name="Wang C."/>
            <person name="Huo Q."/>
            <person name="Li W."/>
            <person name="Guo W."/>
            <person name="Chen H."/>
            <person name="Chen S."/>
            <person name="Zhou L."/>
            <person name="Zhou L."/>
            <person name="Ni X."/>
            <person name="Tian J."/>
            <person name="Zhou Y."/>
            <person name="Sheng Y."/>
            <person name="Liu T."/>
            <person name="Pan Y."/>
            <person name="Xia L."/>
            <person name="Li J."/>
            <person name="Zhao F."/>
            <person name="Cao W."/>
        </authorList>
    </citation>
    <scope>NUCLEOTIDE SEQUENCE</scope>
    <source>
        <strain evidence="1">Rmic-2018</strain>
        <tissue evidence="1">Larvae</tissue>
    </source>
</reference>
<reference evidence="1" key="1">
    <citation type="journal article" date="2020" name="Cell">
        <title>Large-Scale Comparative Analyses of Tick Genomes Elucidate Their Genetic Diversity and Vector Capacities.</title>
        <authorList>
            <consortium name="Tick Genome and Microbiome Consortium (TIGMIC)"/>
            <person name="Jia N."/>
            <person name="Wang J."/>
            <person name="Shi W."/>
            <person name="Du L."/>
            <person name="Sun Y."/>
            <person name="Zhan W."/>
            <person name="Jiang J.F."/>
            <person name="Wang Q."/>
            <person name="Zhang B."/>
            <person name="Ji P."/>
            <person name="Bell-Sakyi L."/>
            <person name="Cui X.M."/>
            <person name="Yuan T.T."/>
            <person name="Jiang B.G."/>
            <person name="Yang W.F."/>
            <person name="Lam T.T."/>
            <person name="Chang Q.C."/>
            <person name="Ding S.J."/>
            <person name="Wang X.J."/>
            <person name="Zhu J.G."/>
            <person name="Ruan X.D."/>
            <person name="Zhao L."/>
            <person name="Wei J.T."/>
            <person name="Ye R.Z."/>
            <person name="Que T.C."/>
            <person name="Du C.H."/>
            <person name="Zhou Y.H."/>
            <person name="Cheng J.X."/>
            <person name="Dai P.F."/>
            <person name="Guo W.B."/>
            <person name="Han X.H."/>
            <person name="Huang E.J."/>
            <person name="Li L.F."/>
            <person name="Wei W."/>
            <person name="Gao Y.C."/>
            <person name="Liu J.Z."/>
            <person name="Shao H.Z."/>
            <person name="Wang X."/>
            <person name="Wang C.C."/>
            <person name="Yang T.C."/>
            <person name="Huo Q.B."/>
            <person name="Li W."/>
            <person name="Chen H.Y."/>
            <person name="Chen S.E."/>
            <person name="Zhou L.G."/>
            <person name="Ni X.B."/>
            <person name="Tian J.H."/>
            <person name="Sheng Y."/>
            <person name="Liu T."/>
            <person name="Pan Y.S."/>
            <person name="Xia L.Y."/>
            <person name="Li J."/>
            <person name="Zhao F."/>
            <person name="Cao W.C."/>
        </authorList>
    </citation>
    <scope>NUCLEOTIDE SEQUENCE</scope>
    <source>
        <strain evidence="1">Rmic-2018</strain>
    </source>
</reference>
<dbReference type="EMBL" id="JABSTU010005137">
    <property type="protein sequence ID" value="KAH7948646.1"/>
    <property type="molecule type" value="Genomic_DNA"/>
</dbReference>
<comment type="caution">
    <text evidence="1">The sequence shown here is derived from an EMBL/GenBank/DDBJ whole genome shotgun (WGS) entry which is preliminary data.</text>
</comment>
<dbReference type="AlphaFoldDB" id="A0A9J6CXJ6"/>
<dbReference type="Proteomes" id="UP000821866">
    <property type="component" value="Unassembled WGS sequence"/>
</dbReference>
<organism evidence="1 2">
    <name type="scientific">Rhipicephalus microplus</name>
    <name type="common">Cattle tick</name>
    <name type="synonym">Boophilus microplus</name>
    <dbReference type="NCBI Taxonomy" id="6941"/>
    <lineage>
        <taxon>Eukaryota</taxon>
        <taxon>Metazoa</taxon>
        <taxon>Ecdysozoa</taxon>
        <taxon>Arthropoda</taxon>
        <taxon>Chelicerata</taxon>
        <taxon>Arachnida</taxon>
        <taxon>Acari</taxon>
        <taxon>Parasitiformes</taxon>
        <taxon>Ixodida</taxon>
        <taxon>Ixodoidea</taxon>
        <taxon>Ixodidae</taxon>
        <taxon>Rhipicephalinae</taxon>
        <taxon>Rhipicephalus</taxon>
        <taxon>Boophilus</taxon>
    </lineage>
</organism>